<feature type="compositionally biased region" description="Basic and acidic residues" evidence="2">
    <location>
        <begin position="502"/>
        <end position="521"/>
    </location>
</feature>
<feature type="region of interest" description="Disordered" evidence="2">
    <location>
        <begin position="454"/>
        <end position="590"/>
    </location>
</feature>
<feature type="region of interest" description="Disordered" evidence="2">
    <location>
        <begin position="342"/>
        <end position="428"/>
    </location>
</feature>
<dbReference type="GO" id="GO:0005737">
    <property type="term" value="C:cytoplasm"/>
    <property type="evidence" value="ECO:0007669"/>
    <property type="project" value="TreeGrafter"/>
</dbReference>
<evidence type="ECO:0000313" key="3">
    <source>
        <dbReference type="EMBL" id="JAB65525.1"/>
    </source>
</evidence>
<protein>
    <submittedName>
        <fullName evidence="3">Protein-L-isoaspartate O-methyltransferase domain-containing protein</fullName>
    </submittedName>
</protein>
<sequence>MGGVVSTGKNNDHLIDNLLEAEYIKTSVIERVFRAVDRAEYFLPEARNNAYRDLAWKNGNLHVSAPCIYSEVMEGLCLQPGLSFLNLGSGTGYLSTMVGLILGTYGVNHGIEYHSDVVQYANKKLDDFRKHSGAIDEFDFCEPKFIQGNCLCLTSDYHAQYDRVYCGAACPRQYESYMKNLLKVGGILVMPLNEKLLQIRRTSETNWEVCSLLPVSFASLIEPPEGPPTWVQMIEVEPLSLQCLCRAVIRNILRKNVEIELPPVKRRLPVRKIPKKRNPLRRMVVPLFESDDSSDDDRYIRISGGRNRDSVPPINRDQNQASLREDSLVNFFVEPFRQRRNRFLGTSPENTRNENNENEHNNEDNKMEIEAVEPAEESDKKVTSNKTQVETRAVIEHNPGTSQANTSQNENVSHSGKNGQNGSSSMEDQDLDSVNEIHVFVDVLNFLSRERDGKDVLNEENESTDSGQHEGEHQRASSSECSSNTNKKRREKFDSGLGDEIVENHDPSDDEDHDTKVDKPKWKYPTSDDFSSSEEDEQVEKRPKRSSKTENAAHSFLKCRRTGLSVQRVAGDSSNDNEGEEEMKTDKEMRMYESPYTEHVKSKIQELPLPPILKKYLNFYREF</sequence>
<dbReference type="PANTHER" id="PTHR11579:SF9">
    <property type="entry name" value="PROTEIN-L-ISOASPARTATE O-METHYLTRANSFERASE"/>
    <property type="match status" value="1"/>
</dbReference>
<dbReference type="GO" id="GO:0032259">
    <property type="term" value="P:methylation"/>
    <property type="evidence" value="ECO:0007669"/>
    <property type="project" value="UniProtKB-KW"/>
</dbReference>
<dbReference type="Gene3D" id="3.40.50.150">
    <property type="entry name" value="Vaccinia Virus protein VP39"/>
    <property type="match status" value="1"/>
</dbReference>
<reference evidence="3" key="1">
    <citation type="submission" date="2013-07" db="EMBL/GenBank/DDBJ databases">
        <title>Midgut Transcriptome Profiling of Anoplphora glabripennis, a Lignocellulose Degrading, Wood-Boring Cerambycid.</title>
        <authorList>
            <person name="Scully E.D."/>
            <person name="Hoover K."/>
            <person name="Carlson J.E."/>
            <person name="Tien M."/>
            <person name="Geib S.M."/>
        </authorList>
    </citation>
    <scope>NUCLEOTIDE SEQUENCE</scope>
</reference>
<name>V5G636_ANOGL</name>
<comment type="similarity">
    <text evidence="1">Belongs to the methyltransferase superfamily. L-isoaspartyl/D-aspartyl protein methyltransferase family.</text>
</comment>
<dbReference type="AlphaFoldDB" id="V5G636"/>
<dbReference type="EMBL" id="GALX01002941">
    <property type="protein sequence ID" value="JAB65525.1"/>
    <property type="molecule type" value="Transcribed_RNA"/>
</dbReference>
<feature type="compositionally biased region" description="Polar residues" evidence="2">
    <location>
        <begin position="399"/>
        <end position="426"/>
    </location>
</feature>
<accession>V5G636</accession>
<organism evidence="3">
    <name type="scientific">Anoplophora glabripennis</name>
    <name type="common">Asian longhorn beetle</name>
    <name type="synonym">Anoplophora nobilis</name>
    <dbReference type="NCBI Taxonomy" id="217634"/>
    <lineage>
        <taxon>Eukaryota</taxon>
        <taxon>Metazoa</taxon>
        <taxon>Ecdysozoa</taxon>
        <taxon>Arthropoda</taxon>
        <taxon>Hexapoda</taxon>
        <taxon>Insecta</taxon>
        <taxon>Pterygota</taxon>
        <taxon>Neoptera</taxon>
        <taxon>Endopterygota</taxon>
        <taxon>Coleoptera</taxon>
        <taxon>Polyphaga</taxon>
        <taxon>Cucujiformia</taxon>
        <taxon>Chrysomeloidea</taxon>
        <taxon>Cerambycidae</taxon>
        <taxon>Lamiinae</taxon>
        <taxon>Lamiini</taxon>
        <taxon>Anoplophora</taxon>
    </lineage>
</organism>
<proteinExistence type="inferred from homology"/>
<dbReference type="InterPro" id="IPR029063">
    <property type="entry name" value="SAM-dependent_MTases_sf"/>
</dbReference>
<keyword evidence="3" id="KW-0808">Transferase</keyword>
<dbReference type="InterPro" id="IPR000682">
    <property type="entry name" value="PCMT"/>
</dbReference>
<dbReference type="GO" id="GO:0004719">
    <property type="term" value="F:protein-L-isoaspartate (D-aspartate) O-methyltransferase activity"/>
    <property type="evidence" value="ECO:0007669"/>
    <property type="project" value="InterPro"/>
</dbReference>
<feature type="compositionally biased region" description="Basic and acidic residues" evidence="2">
    <location>
        <begin position="351"/>
        <end position="369"/>
    </location>
</feature>
<dbReference type="PANTHER" id="PTHR11579">
    <property type="entry name" value="PROTEIN-L-ISOASPARTATE O-METHYLTRANSFERASE"/>
    <property type="match status" value="1"/>
</dbReference>
<evidence type="ECO:0000256" key="2">
    <source>
        <dbReference type="SAM" id="MobiDB-lite"/>
    </source>
</evidence>
<dbReference type="SUPFAM" id="SSF53335">
    <property type="entry name" value="S-adenosyl-L-methionine-dependent methyltransferases"/>
    <property type="match status" value="1"/>
</dbReference>
<feature type="region of interest" description="Disordered" evidence="2">
    <location>
        <begin position="302"/>
        <end position="322"/>
    </location>
</feature>
<gene>
    <name evidence="3" type="primary">PCMD2</name>
</gene>
<keyword evidence="3" id="KW-0489">Methyltransferase</keyword>
<evidence type="ECO:0000256" key="1">
    <source>
        <dbReference type="ARBA" id="ARBA00005369"/>
    </source>
</evidence>
<dbReference type="Pfam" id="PF01135">
    <property type="entry name" value="PCMT"/>
    <property type="match status" value="1"/>
</dbReference>
<feature type="compositionally biased region" description="Polar residues" evidence="2">
    <location>
        <begin position="476"/>
        <end position="485"/>
    </location>
</feature>